<name>A0ABS7EDS6_9GAMM</name>
<evidence type="ECO:0000313" key="3">
    <source>
        <dbReference type="Proteomes" id="UP001166251"/>
    </source>
</evidence>
<feature type="chain" id="PRO_5046898621" description="Alpha/beta hydrolase" evidence="1">
    <location>
        <begin position="21"/>
        <end position="429"/>
    </location>
</feature>
<dbReference type="Proteomes" id="UP001166251">
    <property type="component" value="Unassembled WGS sequence"/>
</dbReference>
<reference evidence="2" key="1">
    <citation type="submission" date="2021-07" db="EMBL/GenBank/DDBJ databases">
        <title>Neiella marina sp. nov., isolated from the intestinal content of sea cucumber Apostichopus japonicus.</title>
        <authorList>
            <person name="Bai X."/>
        </authorList>
    </citation>
    <scope>NUCLEOTIDE SEQUENCE</scope>
    <source>
        <strain evidence="2">126</strain>
    </source>
</reference>
<sequence>MKRILLVGALLLGAAGTAQSAPATQDYQFPFSDPFKATVFGTPADFKAELPDDINRKEFTIDILPQQETPEVFWFHEGFEYSVVYQEKPAPLVFSIAGTGGKYNGGKMIALEKAFFKAGYNVISITSPTHANFIVTASDDKMPGYLAKDAEEIYKVMQKTLAHAQDKLGDKLQVTDYYLTGYSLGGAHSAFVSKLDEEQKVFDFKKVLLVNPPVSLYNSVTILDGYVEAVGQDGLRNTVNSIFERVGDNISHATRVELTPEFLYQMFIEAKVNDHEYSQLIGLAFRLSSTDMIFAIDVMRNLGAVTYKNHHISKFESTSHSFIRGSSIGFLTYFERGMVPFYQEQDASVTRAEMIKRLSLVDLEEYLKTSSKIGMVTNADDIILAGPDLKFLQDTFGDRGWVYPNGGHCGNMDEKVWVDDMLAFFASSK</sequence>
<evidence type="ECO:0000313" key="2">
    <source>
        <dbReference type="EMBL" id="MBW8190471.1"/>
    </source>
</evidence>
<protein>
    <recommendedName>
        <fullName evidence="4">Alpha/beta hydrolase</fullName>
    </recommendedName>
</protein>
<feature type="signal peptide" evidence="1">
    <location>
        <begin position="1"/>
        <end position="20"/>
    </location>
</feature>
<dbReference type="PANTHER" id="PTHR30035">
    <property type="entry name" value="LIPOPROTEIN VACJ-RELATED"/>
    <property type="match status" value="1"/>
</dbReference>
<keyword evidence="3" id="KW-1185">Reference proteome</keyword>
<dbReference type="Gene3D" id="3.40.50.1820">
    <property type="entry name" value="alpha/beta hydrolase"/>
    <property type="match status" value="1"/>
</dbReference>
<dbReference type="SUPFAM" id="SSF53474">
    <property type="entry name" value="alpha/beta-Hydrolases"/>
    <property type="match status" value="1"/>
</dbReference>
<evidence type="ECO:0000256" key="1">
    <source>
        <dbReference type="SAM" id="SignalP"/>
    </source>
</evidence>
<keyword evidence="1" id="KW-0732">Signal</keyword>
<proteinExistence type="predicted"/>
<dbReference type="EMBL" id="JAHZSS010000004">
    <property type="protein sequence ID" value="MBW8190471.1"/>
    <property type="molecule type" value="Genomic_DNA"/>
</dbReference>
<accession>A0ABS7EDS6</accession>
<comment type="caution">
    <text evidence="2">The sequence shown here is derived from an EMBL/GenBank/DDBJ whole genome shotgun (WGS) entry which is preliminary data.</text>
</comment>
<gene>
    <name evidence="2" type="ORF">K0504_05425</name>
</gene>
<organism evidence="2 3">
    <name type="scientific">Neiella holothuriorum</name>
    <dbReference type="NCBI Taxonomy" id="2870530"/>
    <lineage>
        <taxon>Bacteria</taxon>
        <taxon>Pseudomonadati</taxon>
        <taxon>Pseudomonadota</taxon>
        <taxon>Gammaproteobacteria</taxon>
        <taxon>Alteromonadales</taxon>
        <taxon>Echinimonadaceae</taxon>
        <taxon>Neiella</taxon>
    </lineage>
</organism>
<dbReference type="InterPro" id="IPR029058">
    <property type="entry name" value="AB_hydrolase_fold"/>
</dbReference>
<evidence type="ECO:0008006" key="4">
    <source>
        <dbReference type="Google" id="ProtNLM"/>
    </source>
</evidence>
<dbReference type="RefSeq" id="WP_220103155.1">
    <property type="nucleotide sequence ID" value="NZ_JAHZSS010000004.1"/>
</dbReference>
<dbReference type="PANTHER" id="PTHR30035:SF1">
    <property type="entry name" value="AB HYDROLASE-1 DOMAIN-CONTAINING PROTEIN"/>
    <property type="match status" value="1"/>
</dbReference>
<dbReference type="InterPro" id="IPR007428">
    <property type="entry name" value="MlaA"/>
</dbReference>